<dbReference type="InterPro" id="IPR006015">
    <property type="entry name" value="Universal_stress_UspA"/>
</dbReference>
<dbReference type="CDD" id="cd23659">
    <property type="entry name" value="USP_At3g01520-like"/>
    <property type="match status" value="1"/>
</dbReference>
<proteinExistence type="predicted"/>
<reference evidence="2" key="1">
    <citation type="submission" date="2021-01" db="UniProtKB">
        <authorList>
            <consortium name="EnsemblPlants"/>
        </authorList>
    </citation>
    <scope>IDENTIFICATION</scope>
</reference>
<evidence type="ECO:0000259" key="1">
    <source>
        <dbReference type="Pfam" id="PF00582"/>
    </source>
</evidence>
<keyword evidence="3" id="KW-1185">Reference proteome</keyword>
<dbReference type="Proteomes" id="UP000594263">
    <property type="component" value="Unplaced"/>
</dbReference>
<dbReference type="OMA" id="CAKHVEC"/>
<dbReference type="Pfam" id="PF00582">
    <property type="entry name" value="Usp"/>
    <property type="match status" value="1"/>
</dbReference>
<dbReference type="PANTHER" id="PTHR31964">
    <property type="entry name" value="ADENINE NUCLEOTIDE ALPHA HYDROLASES-LIKE SUPERFAMILY PROTEIN"/>
    <property type="match status" value="1"/>
</dbReference>
<dbReference type="EnsemblPlants" id="Kaladp0040s0025.1.v1.1">
    <property type="protein sequence ID" value="Kaladp0040s0025.1.v1.1"/>
    <property type="gene ID" value="Kaladp0040s0025.v1.1"/>
</dbReference>
<dbReference type="InterPro" id="IPR014729">
    <property type="entry name" value="Rossmann-like_a/b/a_fold"/>
</dbReference>
<evidence type="ECO:0000313" key="3">
    <source>
        <dbReference type="Proteomes" id="UP000594263"/>
    </source>
</evidence>
<organism evidence="2 3">
    <name type="scientific">Kalanchoe fedtschenkoi</name>
    <name type="common">Lavender scallops</name>
    <name type="synonym">South American air plant</name>
    <dbReference type="NCBI Taxonomy" id="63787"/>
    <lineage>
        <taxon>Eukaryota</taxon>
        <taxon>Viridiplantae</taxon>
        <taxon>Streptophyta</taxon>
        <taxon>Embryophyta</taxon>
        <taxon>Tracheophyta</taxon>
        <taxon>Spermatophyta</taxon>
        <taxon>Magnoliopsida</taxon>
        <taxon>eudicotyledons</taxon>
        <taxon>Gunneridae</taxon>
        <taxon>Pentapetalae</taxon>
        <taxon>Saxifragales</taxon>
        <taxon>Crassulaceae</taxon>
        <taxon>Kalanchoe</taxon>
    </lineage>
</organism>
<accession>A0A7N0TM82</accession>
<sequence>MEGSNTNTKTIVVAVDESEESMYALSWCLSNLVPLNSQNTLVLLYVKPPPPLHSPLDAAGYMFSGDVVGAVEKYGSGLVKSVMGRADDVYRNLVTNNIRVEKRVGTGEAKYVICGMVKKMRADVLVMGCHGYGFIKRALLGSVSEYCAKNAKCPVVVVKRPNHINC</sequence>
<dbReference type="Gramene" id="Kaladp0040s0025.1.v1.1">
    <property type="protein sequence ID" value="Kaladp0040s0025.1.v1.1"/>
    <property type="gene ID" value="Kaladp0040s0025.v1.1"/>
</dbReference>
<dbReference type="PANTHER" id="PTHR31964:SF126">
    <property type="entry name" value="ADENINE NUCLEOTIDE ALPHA HYDROLASES-LIKE SUPERFAMILY PROTEIN"/>
    <property type="match status" value="1"/>
</dbReference>
<dbReference type="PRINTS" id="PR01438">
    <property type="entry name" value="UNVRSLSTRESS"/>
</dbReference>
<evidence type="ECO:0000313" key="2">
    <source>
        <dbReference type="EnsemblPlants" id="Kaladp0040s0025.1.v1.1"/>
    </source>
</evidence>
<protein>
    <recommendedName>
        <fullName evidence="1">UspA domain-containing protein</fullName>
    </recommendedName>
</protein>
<dbReference type="InterPro" id="IPR006016">
    <property type="entry name" value="UspA"/>
</dbReference>
<dbReference type="SUPFAM" id="SSF52402">
    <property type="entry name" value="Adenine nucleotide alpha hydrolases-like"/>
    <property type="match status" value="1"/>
</dbReference>
<feature type="domain" description="UspA" evidence="1">
    <location>
        <begin position="9"/>
        <end position="159"/>
    </location>
</feature>
<dbReference type="Gene3D" id="3.40.50.620">
    <property type="entry name" value="HUPs"/>
    <property type="match status" value="1"/>
</dbReference>
<dbReference type="AlphaFoldDB" id="A0A7N0TM82"/>
<name>A0A7N0TM82_KALFE</name>